<dbReference type="EMBL" id="CP067018">
    <property type="protein sequence ID" value="QQN57189.1"/>
    <property type="molecule type" value="Genomic_DNA"/>
</dbReference>
<dbReference type="AlphaFoldDB" id="A0A7T7ZWL1"/>
<dbReference type="OrthoDB" id="1122787at2"/>
<proteinExistence type="predicted"/>
<dbReference type="Proteomes" id="UP000595426">
    <property type="component" value="Chromosome"/>
</dbReference>
<accession>A0A7T7ZWL1</accession>
<reference evidence="1 2" key="1">
    <citation type="submission" date="2020-12" db="EMBL/GenBank/DDBJ databases">
        <title>FDA dAtabase for Regulatory Grade micrObial Sequences (FDA-ARGOS): Supporting development and validation of Infectious Disease Dx tests.</title>
        <authorList>
            <person name="Kerrigan L."/>
            <person name="Long C."/>
            <person name="Tallon L."/>
            <person name="Sadzewicz L."/>
            <person name="Zhao X."/>
            <person name="Boylan J."/>
            <person name="Ott S."/>
            <person name="Bowen H."/>
            <person name="Vavikolanu K."/>
            <person name="Mehta A."/>
            <person name="Aluvathingal J."/>
            <person name="Nadendla S."/>
            <person name="Yan Y."/>
            <person name="Sichtig H."/>
        </authorList>
    </citation>
    <scope>NUCLEOTIDE SEQUENCE [LARGE SCALE GENOMIC DNA]</scope>
    <source>
        <strain evidence="1 2">FDAARGOS_1031</strain>
    </source>
</reference>
<gene>
    <name evidence="1" type="ORF">I6H88_12050</name>
</gene>
<organism evidence="1 2">
    <name type="scientific">Elizabethkingia bruuniana</name>
    <dbReference type="NCBI Taxonomy" id="1756149"/>
    <lineage>
        <taxon>Bacteria</taxon>
        <taxon>Pseudomonadati</taxon>
        <taxon>Bacteroidota</taxon>
        <taxon>Flavobacteriia</taxon>
        <taxon>Flavobacteriales</taxon>
        <taxon>Weeksellaceae</taxon>
        <taxon>Elizabethkingia</taxon>
    </lineage>
</organism>
<keyword evidence="2" id="KW-1185">Reference proteome</keyword>
<name>A0A7T7ZWL1_9FLAO</name>
<sequence>MEMNTAELKIDIINKITRLKEARIVEEIQKILDFELDQGIFQLSDAQNKRIIEAAQDDYLTDEQANKDIDEWLQGK</sequence>
<protein>
    <submittedName>
        <fullName evidence="1">Uncharacterized protein</fullName>
    </submittedName>
</protein>
<dbReference type="KEGG" id="egm:AYC65_01540"/>
<evidence type="ECO:0000313" key="2">
    <source>
        <dbReference type="Proteomes" id="UP000595426"/>
    </source>
</evidence>
<evidence type="ECO:0000313" key="1">
    <source>
        <dbReference type="EMBL" id="QQN57189.1"/>
    </source>
</evidence>